<gene>
    <name evidence="5" type="ORF">RZ57_04040</name>
</gene>
<dbReference type="InterPro" id="IPR004107">
    <property type="entry name" value="Integrase_SAM-like_N"/>
</dbReference>
<dbReference type="InterPro" id="IPR011010">
    <property type="entry name" value="DNA_brk_join_enz"/>
</dbReference>
<reference evidence="5 6" key="1">
    <citation type="journal article" date="2015" name="PLoS Negl. Trop. Dis.">
        <title>Haemophilus ducreyi Cutaneous Ulcer Strains Are Nearly Identical to Class I Genital Ulcer Strains.</title>
        <authorList>
            <person name="Gangaiah D."/>
            <person name="Webb K.M."/>
            <person name="Humphreys T.L."/>
            <person name="Fortney K.R."/>
            <person name="Toh E."/>
            <person name="Tai A."/>
            <person name="Katz S.S."/>
            <person name="Pillay A."/>
            <person name="Chen C.Y."/>
            <person name="Roberts S.A."/>
            <person name="Munson R.S.Jr."/>
            <person name="Spinola S.M."/>
        </authorList>
    </citation>
    <scope>NUCLEOTIDE SEQUENCE [LARGE SCALE GENOMIC DNA]</scope>
    <source>
        <strain evidence="6">CLU2</strain>
    </source>
</reference>
<dbReference type="Proteomes" id="UP000060132">
    <property type="component" value="Chromosome"/>
</dbReference>
<name>A0AAC8UCN1_HAEDC</name>
<keyword evidence="1" id="KW-0229">DNA integration</keyword>
<dbReference type="InterPro" id="IPR010998">
    <property type="entry name" value="Integrase_recombinase_N"/>
</dbReference>
<dbReference type="Gene3D" id="1.10.150.130">
    <property type="match status" value="1"/>
</dbReference>
<evidence type="ECO:0000313" key="5">
    <source>
        <dbReference type="EMBL" id="AKO32345.1"/>
    </source>
</evidence>
<organism evidence="5 6">
    <name type="scientific">Haemophilus ducreyi</name>
    <dbReference type="NCBI Taxonomy" id="730"/>
    <lineage>
        <taxon>Bacteria</taxon>
        <taxon>Pseudomonadati</taxon>
        <taxon>Pseudomonadota</taxon>
        <taxon>Gammaproteobacteria</taxon>
        <taxon>Pasteurellales</taxon>
        <taxon>Pasteurellaceae</taxon>
        <taxon>Haemophilus</taxon>
    </lineage>
</organism>
<evidence type="ECO:0000313" key="6">
    <source>
        <dbReference type="Proteomes" id="UP000060132"/>
    </source>
</evidence>
<dbReference type="PROSITE" id="PS51900">
    <property type="entry name" value="CB"/>
    <property type="match status" value="1"/>
</dbReference>
<sequence>MKIFLHKNLRASTIRSYEKVLPRFMTMNSHVSRPGNLTVDDVIKWKEKVLEKAKPVTWNTYLRHMRSFYNFAIGNNLIALNKKP</sequence>
<dbReference type="RefSeq" id="WP_041603465.1">
    <property type="nucleotide sequence ID" value="NZ_CP011218.1"/>
</dbReference>
<dbReference type="InterPro" id="IPR044068">
    <property type="entry name" value="CB"/>
</dbReference>
<keyword evidence="2 3" id="KW-0238">DNA-binding</keyword>
<evidence type="ECO:0000256" key="1">
    <source>
        <dbReference type="ARBA" id="ARBA00022908"/>
    </source>
</evidence>
<evidence type="ECO:0000259" key="4">
    <source>
        <dbReference type="PROSITE" id="PS51900"/>
    </source>
</evidence>
<accession>A0AAC8UCN1</accession>
<dbReference type="SUPFAM" id="SSF56349">
    <property type="entry name" value="DNA breaking-rejoining enzymes"/>
    <property type="match status" value="1"/>
</dbReference>
<protein>
    <recommendedName>
        <fullName evidence="4">Core-binding (CB) domain-containing protein</fullName>
    </recommendedName>
</protein>
<dbReference type="GO" id="GO:0003677">
    <property type="term" value="F:DNA binding"/>
    <property type="evidence" value="ECO:0007669"/>
    <property type="project" value="UniProtKB-UniRule"/>
</dbReference>
<dbReference type="GO" id="GO:0015074">
    <property type="term" value="P:DNA integration"/>
    <property type="evidence" value="ECO:0007669"/>
    <property type="project" value="UniProtKB-KW"/>
</dbReference>
<proteinExistence type="predicted"/>
<dbReference type="Pfam" id="PF02899">
    <property type="entry name" value="Phage_int_SAM_1"/>
    <property type="match status" value="1"/>
</dbReference>
<dbReference type="AlphaFoldDB" id="A0AAC8UCN1"/>
<evidence type="ECO:0000256" key="2">
    <source>
        <dbReference type="ARBA" id="ARBA00023125"/>
    </source>
</evidence>
<evidence type="ECO:0000256" key="3">
    <source>
        <dbReference type="PROSITE-ProRule" id="PRU01248"/>
    </source>
</evidence>
<dbReference type="EMBL" id="CP011219">
    <property type="protein sequence ID" value="AKO32345.1"/>
    <property type="molecule type" value="Genomic_DNA"/>
</dbReference>
<feature type="domain" description="Core-binding (CB)" evidence="4">
    <location>
        <begin position="1"/>
        <end position="73"/>
    </location>
</feature>